<dbReference type="SUPFAM" id="SSF53098">
    <property type="entry name" value="Ribonuclease H-like"/>
    <property type="match status" value="1"/>
</dbReference>
<dbReference type="InterPro" id="IPR036397">
    <property type="entry name" value="RNaseH_sf"/>
</dbReference>
<dbReference type="RefSeq" id="XP_016650506.1">
    <property type="nucleotide sequence ID" value="XM_016795020.1"/>
</dbReference>
<sequence>MVATVTEEEPWTLYFDGSSTSKGGGAGVVLINPYGQATALSFKLDFPCTNNMAEYKAFIVGLSTAREMGAEKVKIIGDSNLVLSQLQGSFAVNESTLAPYRTAAERLINSFKQTVMEHIPGATNRYADALATLGSKLSFVQ</sequence>
<name>A0ABM1LSX9_PRUMU</name>
<accession>A0ABM1LSX9</accession>
<feature type="domain" description="RNase H type-1" evidence="1">
    <location>
        <begin position="7"/>
        <end position="136"/>
    </location>
</feature>
<dbReference type="Gene3D" id="3.30.420.10">
    <property type="entry name" value="Ribonuclease H-like superfamily/Ribonuclease H"/>
    <property type="match status" value="1"/>
</dbReference>
<dbReference type="Proteomes" id="UP000694861">
    <property type="component" value="Linkage group LG6"/>
</dbReference>
<dbReference type="InterPro" id="IPR002156">
    <property type="entry name" value="RNaseH_domain"/>
</dbReference>
<proteinExistence type="predicted"/>
<dbReference type="CDD" id="cd09279">
    <property type="entry name" value="RNase_HI_like"/>
    <property type="match status" value="1"/>
</dbReference>
<dbReference type="GeneID" id="107881376"/>
<dbReference type="Pfam" id="PF13456">
    <property type="entry name" value="RVT_3"/>
    <property type="match status" value="1"/>
</dbReference>
<dbReference type="PANTHER" id="PTHR48475:SF1">
    <property type="entry name" value="RNASE H TYPE-1 DOMAIN-CONTAINING PROTEIN"/>
    <property type="match status" value="1"/>
</dbReference>
<reference evidence="2" key="1">
    <citation type="journal article" date="2012" name="Nat. Commun.">
        <title>The genome of Prunus mume.</title>
        <authorList>
            <person name="Zhang Q."/>
            <person name="Chen W."/>
            <person name="Sun L."/>
            <person name="Zhao F."/>
            <person name="Huang B."/>
            <person name="Yang W."/>
            <person name="Tao Y."/>
            <person name="Wang J."/>
            <person name="Yuan Z."/>
            <person name="Fan G."/>
            <person name="Xing Z."/>
            <person name="Han C."/>
            <person name="Pan H."/>
            <person name="Zhong X."/>
            <person name="Shi W."/>
            <person name="Liang X."/>
            <person name="Du D."/>
            <person name="Sun F."/>
            <person name="Xu Z."/>
            <person name="Hao R."/>
            <person name="Lv T."/>
            <person name="Lv Y."/>
            <person name="Zheng Z."/>
            <person name="Sun M."/>
            <person name="Luo L."/>
            <person name="Cai M."/>
            <person name="Gao Y."/>
            <person name="Wang J."/>
            <person name="Yin Y."/>
            <person name="Xu X."/>
            <person name="Cheng T."/>
            <person name="Wang J."/>
        </authorList>
    </citation>
    <scope>NUCLEOTIDE SEQUENCE [LARGE SCALE GENOMIC DNA]</scope>
</reference>
<organism evidence="2 3">
    <name type="scientific">Prunus mume</name>
    <name type="common">Japanese apricot</name>
    <name type="synonym">Armeniaca mume</name>
    <dbReference type="NCBI Taxonomy" id="102107"/>
    <lineage>
        <taxon>Eukaryota</taxon>
        <taxon>Viridiplantae</taxon>
        <taxon>Streptophyta</taxon>
        <taxon>Embryophyta</taxon>
        <taxon>Tracheophyta</taxon>
        <taxon>Spermatophyta</taxon>
        <taxon>Magnoliopsida</taxon>
        <taxon>eudicotyledons</taxon>
        <taxon>Gunneridae</taxon>
        <taxon>Pentapetalae</taxon>
        <taxon>rosids</taxon>
        <taxon>fabids</taxon>
        <taxon>Rosales</taxon>
        <taxon>Rosaceae</taxon>
        <taxon>Amygdaloideae</taxon>
        <taxon>Amygdaleae</taxon>
        <taxon>Prunus</taxon>
    </lineage>
</organism>
<evidence type="ECO:0000313" key="2">
    <source>
        <dbReference type="Proteomes" id="UP000694861"/>
    </source>
</evidence>
<protein>
    <submittedName>
        <fullName evidence="3">Uncharacterized protein YpeP-like</fullName>
    </submittedName>
</protein>
<evidence type="ECO:0000313" key="3">
    <source>
        <dbReference type="RefSeq" id="XP_016650506.1"/>
    </source>
</evidence>
<gene>
    <name evidence="3" type="primary">LOC107881376</name>
</gene>
<keyword evidence="2" id="KW-1185">Reference proteome</keyword>
<reference evidence="3" key="2">
    <citation type="submission" date="2025-08" db="UniProtKB">
        <authorList>
            <consortium name="RefSeq"/>
        </authorList>
    </citation>
    <scope>IDENTIFICATION</scope>
</reference>
<dbReference type="PROSITE" id="PS50879">
    <property type="entry name" value="RNASE_H_1"/>
    <property type="match status" value="1"/>
</dbReference>
<dbReference type="InterPro" id="IPR012337">
    <property type="entry name" value="RNaseH-like_sf"/>
</dbReference>
<evidence type="ECO:0000259" key="1">
    <source>
        <dbReference type="PROSITE" id="PS50879"/>
    </source>
</evidence>
<dbReference type="PANTHER" id="PTHR48475">
    <property type="entry name" value="RIBONUCLEASE H"/>
    <property type="match status" value="1"/>
</dbReference>